<evidence type="ECO:0000313" key="2">
    <source>
        <dbReference type="EMBL" id="RXG24562.1"/>
    </source>
</evidence>
<dbReference type="PANTHER" id="PTHR35535">
    <property type="entry name" value="HEAT SHOCK PROTEIN HSLJ"/>
    <property type="match status" value="1"/>
</dbReference>
<feature type="domain" description="DUF306" evidence="1">
    <location>
        <begin position="32"/>
        <end position="128"/>
    </location>
</feature>
<dbReference type="InterPro" id="IPR005184">
    <property type="entry name" value="DUF306_Meta_HslJ"/>
</dbReference>
<dbReference type="PROSITE" id="PS51257">
    <property type="entry name" value="PROKAR_LIPOPROTEIN"/>
    <property type="match status" value="1"/>
</dbReference>
<proteinExistence type="predicted"/>
<dbReference type="AlphaFoldDB" id="A0A4V1KRD8"/>
<dbReference type="InterPro" id="IPR038670">
    <property type="entry name" value="HslJ-like_sf"/>
</dbReference>
<gene>
    <name evidence="2" type="ORF">DSM00_352</name>
</gene>
<name>A0A4V1KRD8_9FLAO</name>
<dbReference type="PANTHER" id="PTHR35535:SF1">
    <property type="entry name" value="HEAT SHOCK PROTEIN HSLJ"/>
    <property type="match status" value="1"/>
</dbReference>
<dbReference type="Gene3D" id="2.40.128.270">
    <property type="match status" value="1"/>
</dbReference>
<evidence type="ECO:0000259" key="1">
    <source>
        <dbReference type="Pfam" id="PF03724"/>
    </source>
</evidence>
<dbReference type="RefSeq" id="WP_164916278.1">
    <property type="nucleotide sequence ID" value="NZ_JASMRS010000001.1"/>
</dbReference>
<accession>A0A4V1KRD8</accession>
<comment type="caution">
    <text evidence="2">The sequence shown here is derived from an EMBL/GenBank/DDBJ whole genome shotgun (WGS) entry which is preliminary data.</text>
</comment>
<evidence type="ECO:0000313" key="3">
    <source>
        <dbReference type="Proteomes" id="UP000289238"/>
    </source>
</evidence>
<dbReference type="InterPro" id="IPR053147">
    <property type="entry name" value="Hsp_HslJ-like"/>
</dbReference>
<keyword evidence="2" id="KW-0346">Stress response</keyword>
<protein>
    <submittedName>
        <fullName evidence="2">Heat shock protein HslJ</fullName>
    </submittedName>
</protein>
<keyword evidence="3" id="KW-1185">Reference proteome</keyword>
<sequence>MKTTAAFLLLIIIGFSSCKSSNRKIEGPKGKFIVNTIGKDSVADKEISINFNPEKGQINGTGVCNSYSATYVVSAENIKFSPAMATKMMCPEGTSIEYNFFQALLKAENYRIKKGILSFYTAENKLILTAKDD</sequence>
<dbReference type="Proteomes" id="UP000289238">
    <property type="component" value="Unassembled WGS sequence"/>
</dbReference>
<reference evidence="2 3" key="1">
    <citation type="submission" date="2018-07" db="EMBL/GenBank/DDBJ databases">
        <title>Leeuwenhoekiella genomics.</title>
        <authorList>
            <person name="Tahon G."/>
            <person name="Willems A."/>
        </authorList>
    </citation>
    <scope>NUCLEOTIDE SEQUENCE [LARGE SCALE GENOMIC DNA]</scope>
    <source>
        <strain evidence="2 3">LMG 22550</strain>
    </source>
</reference>
<organism evidence="2 3">
    <name type="scientific">Leeuwenhoekiella aequorea</name>
    <dbReference type="NCBI Taxonomy" id="283736"/>
    <lineage>
        <taxon>Bacteria</taxon>
        <taxon>Pseudomonadati</taxon>
        <taxon>Bacteroidota</taxon>
        <taxon>Flavobacteriia</taxon>
        <taxon>Flavobacteriales</taxon>
        <taxon>Flavobacteriaceae</taxon>
        <taxon>Leeuwenhoekiella</taxon>
    </lineage>
</organism>
<dbReference type="Pfam" id="PF03724">
    <property type="entry name" value="META"/>
    <property type="match status" value="1"/>
</dbReference>
<dbReference type="EMBL" id="QOVM01000001">
    <property type="protein sequence ID" value="RXG24562.1"/>
    <property type="molecule type" value="Genomic_DNA"/>
</dbReference>